<reference evidence="2" key="1">
    <citation type="journal article" date="2020" name="New Phytol.">
        <title>Comparative genomics reveals dynamic genome evolution in host specialist ectomycorrhizal fungi.</title>
        <authorList>
            <person name="Lofgren L.A."/>
            <person name="Nguyen N.H."/>
            <person name="Vilgalys R."/>
            <person name="Ruytinx J."/>
            <person name="Liao H.L."/>
            <person name="Branco S."/>
            <person name="Kuo A."/>
            <person name="LaButti K."/>
            <person name="Lipzen A."/>
            <person name="Andreopoulos W."/>
            <person name="Pangilinan J."/>
            <person name="Riley R."/>
            <person name="Hundley H."/>
            <person name="Na H."/>
            <person name="Barry K."/>
            <person name="Grigoriev I.V."/>
            <person name="Stajich J.E."/>
            <person name="Kennedy P.G."/>
        </authorList>
    </citation>
    <scope>NUCLEOTIDE SEQUENCE</scope>
    <source>
        <strain evidence="2">MN1</strain>
    </source>
</reference>
<dbReference type="AlphaFoldDB" id="A0A9P7DSB9"/>
<evidence type="ECO:0000256" key="1">
    <source>
        <dbReference type="SAM" id="MobiDB-lite"/>
    </source>
</evidence>
<dbReference type="EMBL" id="JABBWG010000092">
    <property type="protein sequence ID" value="KAG1801729.1"/>
    <property type="molecule type" value="Genomic_DNA"/>
</dbReference>
<comment type="caution">
    <text evidence="2">The sequence shown here is derived from an EMBL/GenBank/DDBJ whole genome shotgun (WGS) entry which is preliminary data.</text>
</comment>
<accession>A0A9P7DSB9</accession>
<feature type="region of interest" description="Disordered" evidence="1">
    <location>
        <begin position="1"/>
        <end position="37"/>
    </location>
</feature>
<keyword evidence="3" id="KW-1185">Reference proteome</keyword>
<proteinExistence type="predicted"/>
<protein>
    <submittedName>
        <fullName evidence="2">Uncharacterized protein</fullName>
    </submittedName>
</protein>
<dbReference type="RefSeq" id="XP_041186091.1">
    <property type="nucleotide sequence ID" value="XM_041333707.1"/>
</dbReference>
<dbReference type="GeneID" id="64627724"/>
<evidence type="ECO:0000313" key="2">
    <source>
        <dbReference type="EMBL" id="KAG1801729.1"/>
    </source>
</evidence>
<dbReference type="Proteomes" id="UP000807769">
    <property type="component" value="Unassembled WGS sequence"/>
</dbReference>
<name>A0A9P7DSB9_9AGAM</name>
<gene>
    <name evidence="2" type="ORF">BJ212DRAFT_1305024</name>
</gene>
<evidence type="ECO:0000313" key="3">
    <source>
        <dbReference type="Proteomes" id="UP000807769"/>
    </source>
</evidence>
<sequence>MSSDPLEGSQGAKSNRPKCHAAYRPSNRSIPDLINDPANKSTIIDKQSARAELETRLFITPAAEINIDTLATALLNFTVQAHSLTSMHIDIMRAIAILMLKTDQERKAQIIADLVNNLIHKSMACLEEIIENQANKDTQSTTARMEETMNNISSKLEEVKTTVENLSPSLRLLQDGLTNTQNIDTHFDKFQQNMTTITSRINQLNQQGSYRAVLLSGTRSGEDTNSREVQRLAHNAIKACQILININPDSALAPGKVLHEQLVTKIKEALKTISNPDTPDLDICAVNQYCNGNTIIQMFNEDTAKYLKQQTIKESFINTLDPSATMKDCSYPVIIQFIPLTFNPSDQDQIQQLEQENSWETNSIMTAR</sequence>
<organism evidence="2 3">
    <name type="scientific">Suillus subaureus</name>
    <dbReference type="NCBI Taxonomy" id="48587"/>
    <lineage>
        <taxon>Eukaryota</taxon>
        <taxon>Fungi</taxon>
        <taxon>Dikarya</taxon>
        <taxon>Basidiomycota</taxon>
        <taxon>Agaricomycotina</taxon>
        <taxon>Agaricomycetes</taxon>
        <taxon>Agaricomycetidae</taxon>
        <taxon>Boletales</taxon>
        <taxon>Suillineae</taxon>
        <taxon>Suillaceae</taxon>
        <taxon>Suillus</taxon>
    </lineage>
</organism>
<dbReference type="OrthoDB" id="2691944at2759"/>